<dbReference type="CDD" id="cd00090">
    <property type="entry name" value="HTH_ARSR"/>
    <property type="match status" value="1"/>
</dbReference>
<dbReference type="InterPro" id="IPR001845">
    <property type="entry name" value="HTH_ArsR_DNA-bd_dom"/>
</dbReference>
<feature type="domain" description="HTH arsR-type" evidence="1">
    <location>
        <begin position="1"/>
        <end position="90"/>
    </location>
</feature>
<accession>A0A0R3MFZ2</accession>
<dbReference type="PROSITE" id="PS50987">
    <property type="entry name" value="HTH_ARSR_2"/>
    <property type="match status" value="1"/>
</dbReference>
<dbReference type="SMART" id="SM00418">
    <property type="entry name" value="HTH_ARSR"/>
    <property type="match status" value="1"/>
</dbReference>
<dbReference type="PANTHER" id="PTHR38600:SF2">
    <property type="entry name" value="SLL0088 PROTEIN"/>
    <property type="match status" value="1"/>
</dbReference>
<dbReference type="SUPFAM" id="SSF46785">
    <property type="entry name" value="Winged helix' DNA-binding domain"/>
    <property type="match status" value="1"/>
</dbReference>
<evidence type="ECO:0000313" key="3">
    <source>
        <dbReference type="Proteomes" id="UP000051660"/>
    </source>
</evidence>
<evidence type="ECO:0000313" key="2">
    <source>
        <dbReference type="EMBL" id="KRR16477.1"/>
    </source>
</evidence>
<name>A0A0R3MFZ2_9BRAD</name>
<protein>
    <submittedName>
        <fullName evidence="2">ArsR family transcriptional regulator</fullName>
    </submittedName>
</protein>
<dbReference type="Gene3D" id="1.10.10.10">
    <property type="entry name" value="Winged helix-like DNA-binding domain superfamily/Winged helix DNA-binding domain"/>
    <property type="match status" value="1"/>
</dbReference>
<sequence length="107" mass="11726">MKNLDAAFSALADPTRRAILARLALGEATVTELVEPFDLTQPAISRHLKVLEGAGLIVRRIEGTKRPCRLAPAAVTEIDQWLGMLRKALSANYNRLDDVLAGMKTEE</sequence>
<dbReference type="Pfam" id="PF01022">
    <property type="entry name" value="HTH_5"/>
    <property type="match status" value="1"/>
</dbReference>
<comment type="caution">
    <text evidence="2">The sequence shown here is derived from an EMBL/GenBank/DDBJ whole genome shotgun (WGS) entry which is preliminary data.</text>
</comment>
<dbReference type="InterPro" id="IPR011991">
    <property type="entry name" value="ArsR-like_HTH"/>
</dbReference>
<dbReference type="AlphaFoldDB" id="A0A0R3MFZ2"/>
<dbReference type="RefSeq" id="WP_057862807.1">
    <property type="nucleotide sequence ID" value="NZ_LLYB01000127.1"/>
</dbReference>
<dbReference type="EMBL" id="LLYB01000127">
    <property type="protein sequence ID" value="KRR16477.1"/>
    <property type="molecule type" value="Genomic_DNA"/>
</dbReference>
<dbReference type="GO" id="GO:0003700">
    <property type="term" value="F:DNA-binding transcription factor activity"/>
    <property type="evidence" value="ECO:0007669"/>
    <property type="project" value="InterPro"/>
</dbReference>
<dbReference type="PRINTS" id="PR00778">
    <property type="entry name" value="HTHARSR"/>
</dbReference>
<dbReference type="NCBIfam" id="NF033788">
    <property type="entry name" value="HTH_metalloreg"/>
    <property type="match status" value="1"/>
</dbReference>
<organism evidence="2 3">
    <name type="scientific">Bradyrhizobium lablabi</name>
    <dbReference type="NCBI Taxonomy" id="722472"/>
    <lineage>
        <taxon>Bacteria</taxon>
        <taxon>Pseudomonadati</taxon>
        <taxon>Pseudomonadota</taxon>
        <taxon>Alphaproteobacteria</taxon>
        <taxon>Hyphomicrobiales</taxon>
        <taxon>Nitrobacteraceae</taxon>
        <taxon>Bradyrhizobium</taxon>
    </lineage>
</organism>
<evidence type="ECO:0000259" key="1">
    <source>
        <dbReference type="PROSITE" id="PS50987"/>
    </source>
</evidence>
<dbReference type="InterPro" id="IPR036388">
    <property type="entry name" value="WH-like_DNA-bd_sf"/>
</dbReference>
<proteinExistence type="predicted"/>
<dbReference type="Proteomes" id="UP000051660">
    <property type="component" value="Unassembled WGS sequence"/>
</dbReference>
<dbReference type="InterPro" id="IPR036390">
    <property type="entry name" value="WH_DNA-bd_sf"/>
</dbReference>
<dbReference type="OrthoDB" id="9790747at2"/>
<gene>
    <name evidence="2" type="ORF">CQ14_16560</name>
</gene>
<dbReference type="PANTHER" id="PTHR38600">
    <property type="entry name" value="TRANSCRIPTIONAL REGULATORY PROTEIN"/>
    <property type="match status" value="1"/>
</dbReference>
<reference evidence="2 3" key="1">
    <citation type="submission" date="2014-03" db="EMBL/GenBank/DDBJ databases">
        <title>Bradyrhizobium valentinum sp. nov., isolated from effective nodules of Lupinus mariae-josephae, a lupine endemic of basic-lime soils in Eastern Spain.</title>
        <authorList>
            <person name="Duran D."/>
            <person name="Rey L."/>
            <person name="Navarro A."/>
            <person name="Busquets A."/>
            <person name="Imperial J."/>
            <person name="Ruiz-Argueso T."/>
        </authorList>
    </citation>
    <scope>NUCLEOTIDE SEQUENCE [LARGE SCALE GENOMIC DNA]</scope>
    <source>
        <strain evidence="2 3">CCBAU 23086</strain>
    </source>
</reference>
<dbReference type="STRING" id="722472.SAMN05444321_2055"/>